<feature type="compositionally biased region" description="Low complexity" evidence="1">
    <location>
        <begin position="275"/>
        <end position="303"/>
    </location>
</feature>
<evidence type="ECO:0000313" key="3">
    <source>
        <dbReference type="Proteomes" id="UP000292082"/>
    </source>
</evidence>
<dbReference type="AlphaFoldDB" id="A0A4Q9P5U1"/>
<sequence>MEQAANAAAWVPGHRFDHNPRRSAAVQPGPTSHMRPFSSISRPTSATSSAPSPLSASSSTPPYIIDLTPPAGTPPPFLPRPASTGREQSQGPYDAYPQDGPVDTSRPQSRSHNPRKATKRKAARSHPYSRQWREARGELHHEHESMLLGPGTQEVAPVPKAAKPRNKAVYIYYPGFAIPEGNNVSYDPHLPTAHPTLPTTSLATRHLARPTPSHPDPTMSSAISPAATTPSTSVSKTQDVTHEPLVSAEDALAAPMIILGTAHQLSDSFSTDGLASASSASTPTSATAPTPDVASPQSPASSDADGHPHWDDVVAFHNAVLPQSSTPPLPDFDIPITWRPRPSPTELLPEDLWPQYIKEWWQGRFASAWDGFEALPPPPQ</sequence>
<feature type="compositionally biased region" description="Low complexity" evidence="1">
    <location>
        <begin position="217"/>
        <end position="237"/>
    </location>
</feature>
<protein>
    <submittedName>
        <fullName evidence="2">Uncharacterized protein</fullName>
    </submittedName>
</protein>
<dbReference type="EMBL" id="ML145114">
    <property type="protein sequence ID" value="TBU59389.1"/>
    <property type="molecule type" value="Genomic_DNA"/>
</dbReference>
<feature type="region of interest" description="Disordered" evidence="1">
    <location>
        <begin position="206"/>
        <end position="240"/>
    </location>
</feature>
<keyword evidence="3" id="KW-1185">Reference proteome</keyword>
<feature type="compositionally biased region" description="Basic residues" evidence="1">
    <location>
        <begin position="112"/>
        <end position="124"/>
    </location>
</feature>
<feature type="region of interest" description="Disordered" evidence="1">
    <location>
        <begin position="1"/>
        <end position="131"/>
    </location>
</feature>
<evidence type="ECO:0000256" key="1">
    <source>
        <dbReference type="SAM" id="MobiDB-lite"/>
    </source>
</evidence>
<name>A0A4Q9P5U1_9APHY</name>
<accession>A0A4Q9P5U1</accession>
<reference evidence="2 3" key="1">
    <citation type="submission" date="2019-01" db="EMBL/GenBank/DDBJ databases">
        <title>Draft genome sequences of three monokaryotic isolates of the white-rot basidiomycete fungus Dichomitus squalens.</title>
        <authorList>
            <consortium name="DOE Joint Genome Institute"/>
            <person name="Lopez S.C."/>
            <person name="Andreopoulos B."/>
            <person name="Pangilinan J."/>
            <person name="Lipzen A."/>
            <person name="Riley R."/>
            <person name="Ahrendt S."/>
            <person name="Ng V."/>
            <person name="Barry K."/>
            <person name="Daum C."/>
            <person name="Grigoriev I.V."/>
            <person name="Hilden K.S."/>
            <person name="Makela M.R."/>
            <person name="de Vries R.P."/>
        </authorList>
    </citation>
    <scope>NUCLEOTIDE SEQUENCE [LARGE SCALE GENOMIC DNA]</scope>
    <source>
        <strain evidence="2 3">CBS 464.89</strain>
    </source>
</reference>
<dbReference type="Proteomes" id="UP000292082">
    <property type="component" value="Unassembled WGS sequence"/>
</dbReference>
<organism evidence="2 3">
    <name type="scientific">Dichomitus squalens</name>
    <dbReference type="NCBI Taxonomy" id="114155"/>
    <lineage>
        <taxon>Eukaryota</taxon>
        <taxon>Fungi</taxon>
        <taxon>Dikarya</taxon>
        <taxon>Basidiomycota</taxon>
        <taxon>Agaricomycotina</taxon>
        <taxon>Agaricomycetes</taxon>
        <taxon>Polyporales</taxon>
        <taxon>Polyporaceae</taxon>
        <taxon>Dichomitus</taxon>
    </lineage>
</organism>
<evidence type="ECO:0000313" key="2">
    <source>
        <dbReference type="EMBL" id="TBU59389.1"/>
    </source>
</evidence>
<feature type="region of interest" description="Disordered" evidence="1">
    <location>
        <begin position="270"/>
        <end position="310"/>
    </location>
</feature>
<gene>
    <name evidence="2" type="ORF">BD310DRAFT_976600</name>
</gene>
<proteinExistence type="predicted"/>
<feature type="compositionally biased region" description="Low complexity" evidence="1">
    <location>
        <begin position="38"/>
        <end position="62"/>
    </location>
</feature>